<comment type="caution">
    <text evidence="1">The sequence shown here is derived from an EMBL/GenBank/DDBJ whole genome shotgun (WGS) entry which is preliminary data.</text>
</comment>
<accession>A0A480AW46</accession>
<protein>
    <recommendedName>
        <fullName evidence="3">Alkaline phosphatase family protein</fullName>
    </recommendedName>
</protein>
<dbReference type="RefSeq" id="WP_137734132.1">
    <property type="nucleotide sequence ID" value="NZ_BJCL01000009.1"/>
</dbReference>
<dbReference type="Gene3D" id="3.40.720.10">
    <property type="entry name" value="Alkaline Phosphatase, subunit A"/>
    <property type="match status" value="1"/>
</dbReference>
<reference evidence="2" key="1">
    <citation type="submission" date="2019-03" db="EMBL/GenBank/DDBJ databases">
        <title>Aquabacterium pictum sp.nov., the first bacteriochlorophyll a-containing freshwater bacterium in the genus Aquabacterium of the class Betaproteobacteria.</title>
        <authorList>
            <person name="Hirose S."/>
            <person name="Tank M."/>
            <person name="Hara E."/>
            <person name="Tamaki H."/>
            <person name="Takaichi S."/>
            <person name="Haruta S."/>
            <person name="Hanada S."/>
        </authorList>
    </citation>
    <scope>NUCLEOTIDE SEQUENCE [LARGE SCALE GENOMIC DNA]</scope>
    <source>
        <strain evidence="2">W35</strain>
    </source>
</reference>
<keyword evidence="2" id="KW-1185">Reference proteome</keyword>
<gene>
    <name evidence="1" type="ORF">AQPW35_34830</name>
</gene>
<organism evidence="1 2">
    <name type="scientific">Pseudaquabacterium pictum</name>
    <dbReference type="NCBI Taxonomy" id="2315236"/>
    <lineage>
        <taxon>Bacteria</taxon>
        <taxon>Pseudomonadati</taxon>
        <taxon>Pseudomonadota</taxon>
        <taxon>Betaproteobacteria</taxon>
        <taxon>Burkholderiales</taxon>
        <taxon>Sphaerotilaceae</taxon>
        <taxon>Pseudaquabacterium</taxon>
    </lineage>
</organism>
<dbReference type="AlphaFoldDB" id="A0A480AW46"/>
<dbReference type="SUPFAM" id="SSF53649">
    <property type="entry name" value="Alkaline phosphatase-like"/>
    <property type="match status" value="1"/>
</dbReference>
<sequence>MTAPPVILLEFNELSPQLLDRWIDAGDLPNFKRLRDSSTICVTEADELGAPNLEPWIQWYSLHTGLPFKEHGVFRLSEGAKLTDASVWDILLNHGMRVMNFSSMNCRGFDQPGSVFLPDPWNDQQAVSPGDLAPFGVFLKKAIQEQSNARWGVAELAGLTKFLLGHGLRASTVAAAVSQVVSEKTSKVPVSWKRVHILDRILLDVFAHYYERERPQFATFFSNSTAHLQHAYWRYLEPAKFSEPVSDTDSAAYGDAVKYGYQAMDLLLERMFEIAGKRGARLMFATALSQQAYTAYEGRGGRHYYRPHDVASLLRSMGVTYQAIQPVMAHQYILTFADAQQKAEAMKRIDEPHVNGRQLFDSSDGHTPQNLIFGSQVYAALPPDQMFTLRMNSELVPQRFFDHFYELDATKSGGHHPDGCFWVQTGEHRRLSDKVSILDVAPTILGHFGLTSEVMRGRQLQLN</sequence>
<evidence type="ECO:0000313" key="2">
    <source>
        <dbReference type="Proteomes" id="UP000301751"/>
    </source>
</evidence>
<name>A0A480AW46_9BURK</name>
<dbReference type="Proteomes" id="UP000301751">
    <property type="component" value="Unassembled WGS sequence"/>
</dbReference>
<evidence type="ECO:0000313" key="1">
    <source>
        <dbReference type="EMBL" id="GCL64402.1"/>
    </source>
</evidence>
<dbReference type="OrthoDB" id="244470at2"/>
<proteinExistence type="predicted"/>
<evidence type="ECO:0008006" key="3">
    <source>
        <dbReference type="Google" id="ProtNLM"/>
    </source>
</evidence>
<dbReference type="EMBL" id="BJCL01000009">
    <property type="protein sequence ID" value="GCL64402.1"/>
    <property type="molecule type" value="Genomic_DNA"/>
</dbReference>
<dbReference type="InterPro" id="IPR017850">
    <property type="entry name" value="Alkaline_phosphatase_core_sf"/>
</dbReference>